<name>U5MXG7_CLOSA</name>
<dbReference type="EMBL" id="CP006721">
    <property type="protein sequence ID" value="AGX45243.1"/>
    <property type="molecule type" value="Genomic_DNA"/>
</dbReference>
<dbReference type="AlphaFoldDB" id="U5MXG7"/>
<reference evidence="1 2" key="1">
    <citation type="journal article" date="2013" name="Genome Announc.">
        <title>Complete Genome Sequence of the Solvent Producer Clostridium saccharobutylicum NCP262 (DSM 13864).</title>
        <authorList>
            <person name="Poehlein A."/>
            <person name="Hartwich K."/>
            <person name="Krabben P."/>
            <person name="Ehrenreich A."/>
            <person name="Liebl W."/>
            <person name="Durre P."/>
            <person name="Gottschalk G."/>
            <person name="Daniel R."/>
        </authorList>
    </citation>
    <scope>NUCLEOTIDE SEQUENCE [LARGE SCALE GENOMIC DNA]</scope>
    <source>
        <strain evidence="1">DSM 13864</strain>
    </source>
</reference>
<sequence>MEKEKDIMEMNFEEIRCFFITTLSNLFFMSKNYKNLMFDT</sequence>
<dbReference type="HOGENOM" id="CLU_3287565_0_0_9"/>
<organism evidence="1 2">
    <name type="scientific">Clostridium saccharobutylicum DSM 13864</name>
    <dbReference type="NCBI Taxonomy" id="1345695"/>
    <lineage>
        <taxon>Bacteria</taxon>
        <taxon>Bacillati</taxon>
        <taxon>Bacillota</taxon>
        <taxon>Clostridia</taxon>
        <taxon>Eubacteriales</taxon>
        <taxon>Clostridiaceae</taxon>
        <taxon>Clostridium</taxon>
    </lineage>
</organism>
<accession>U5MXG7</accession>
<dbReference type="PATRIC" id="fig|1345695.3.peg.4270"/>
<dbReference type="Proteomes" id="UP000017118">
    <property type="component" value="Chromosome"/>
</dbReference>
<proteinExistence type="predicted"/>
<gene>
    <name evidence="1" type="ORF">CLSA_c42830</name>
</gene>
<dbReference type="KEGG" id="csb:CLSA_c42830"/>
<evidence type="ECO:0000313" key="1">
    <source>
        <dbReference type="EMBL" id="AGX45243.1"/>
    </source>
</evidence>
<evidence type="ECO:0000313" key="2">
    <source>
        <dbReference type="Proteomes" id="UP000017118"/>
    </source>
</evidence>
<keyword evidence="2" id="KW-1185">Reference proteome</keyword>
<protein>
    <submittedName>
        <fullName evidence="1">Uncharacterized protein</fullName>
    </submittedName>
</protein>